<feature type="region of interest" description="Disordered" evidence="1">
    <location>
        <begin position="346"/>
        <end position="366"/>
    </location>
</feature>
<feature type="compositionally biased region" description="Low complexity" evidence="1">
    <location>
        <begin position="476"/>
        <end position="489"/>
    </location>
</feature>
<name>A0A1D1UJ63_RAMVA</name>
<evidence type="ECO:0000313" key="2">
    <source>
        <dbReference type="EMBL" id="GAU87652.1"/>
    </source>
</evidence>
<gene>
    <name evidence="2" type="primary">RvY_00468-1</name>
    <name evidence="2" type="synonym">RvY_00468.1</name>
    <name evidence="2" type="ORF">RvY_00468</name>
</gene>
<feature type="compositionally biased region" description="Low complexity" evidence="1">
    <location>
        <begin position="501"/>
        <end position="515"/>
    </location>
</feature>
<feature type="region of interest" description="Disordered" evidence="1">
    <location>
        <begin position="393"/>
        <end position="521"/>
    </location>
</feature>
<accession>A0A1D1UJ63</accession>
<proteinExistence type="predicted"/>
<organism evidence="2 3">
    <name type="scientific">Ramazzottius varieornatus</name>
    <name type="common">Water bear</name>
    <name type="synonym">Tardigrade</name>
    <dbReference type="NCBI Taxonomy" id="947166"/>
    <lineage>
        <taxon>Eukaryota</taxon>
        <taxon>Metazoa</taxon>
        <taxon>Ecdysozoa</taxon>
        <taxon>Tardigrada</taxon>
        <taxon>Eutardigrada</taxon>
        <taxon>Parachela</taxon>
        <taxon>Hypsibioidea</taxon>
        <taxon>Ramazzottiidae</taxon>
        <taxon>Ramazzottius</taxon>
    </lineage>
</organism>
<dbReference type="EMBL" id="BDGG01000001">
    <property type="protein sequence ID" value="GAU87652.1"/>
    <property type="molecule type" value="Genomic_DNA"/>
</dbReference>
<protein>
    <submittedName>
        <fullName evidence="2">Uncharacterized protein</fullName>
    </submittedName>
</protein>
<dbReference type="Proteomes" id="UP000186922">
    <property type="component" value="Unassembled WGS sequence"/>
</dbReference>
<feature type="compositionally biased region" description="Polar residues" evidence="1">
    <location>
        <begin position="442"/>
        <end position="461"/>
    </location>
</feature>
<dbReference type="AlphaFoldDB" id="A0A1D1UJ63"/>
<feature type="compositionally biased region" description="Acidic residues" evidence="1">
    <location>
        <begin position="411"/>
        <end position="430"/>
    </location>
</feature>
<sequence length="521" mass="56477">MNAKLSDAMRFDAVFLFTFGIIGVALIHALDIRPFDQFGDDVISAAGYTCPAACTSTRSCRPGCACFLPDIACAGGAVCTTFPGGSRQLFCLCPGGTRQVGSSCVTNGTVTPSTTPATTKAPTCSGSFFQRCFPRNRYHCYKCKRQSFCELTSPENSCPCQSRKRRICFIIKIRSGAAALWSSQNKRQVGSTSAVTIDNLPVVIRQCSQTSRPQGSETSKLNLRIEFEPGVDVRSCTTKLRETFLFISERALKTRNFCTAKDFLYNNRENHISTRSFVGVKVKESLGRGQFYLTRPGPPEGPKGGFLVQRYSVYCTNTDSERSNAEDFYVAFPSCRSCRFQRRDDNCPDAKRHPRRAGNGCRDDGLRLGGSDDDTSAAITPCLPFFGCTPDPNDIITLSDEPRDGPIQSADFEDFDNEPSGDDQLDDSASDDAQSRKAEVSLVTTTEQSSQAEEDSATSQLGAADTDEDSEDTAADADAASTASQAFAESNKFESSDNGAEVSGSVKSQSSFEESSSSEDK</sequence>
<comment type="caution">
    <text evidence="2">The sequence shown here is derived from an EMBL/GenBank/DDBJ whole genome shotgun (WGS) entry which is preliminary data.</text>
</comment>
<keyword evidence="3" id="KW-1185">Reference proteome</keyword>
<feature type="compositionally biased region" description="Acidic residues" evidence="1">
    <location>
        <begin position="465"/>
        <end position="475"/>
    </location>
</feature>
<evidence type="ECO:0000256" key="1">
    <source>
        <dbReference type="SAM" id="MobiDB-lite"/>
    </source>
</evidence>
<reference evidence="2 3" key="1">
    <citation type="journal article" date="2016" name="Nat. Commun.">
        <title>Extremotolerant tardigrade genome and improved radiotolerance of human cultured cells by tardigrade-unique protein.</title>
        <authorList>
            <person name="Hashimoto T."/>
            <person name="Horikawa D.D."/>
            <person name="Saito Y."/>
            <person name="Kuwahara H."/>
            <person name="Kozuka-Hata H."/>
            <person name="Shin-I T."/>
            <person name="Minakuchi Y."/>
            <person name="Ohishi K."/>
            <person name="Motoyama A."/>
            <person name="Aizu T."/>
            <person name="Enomoto A."/>
            <person name="Kondo K."/>
            <person name="Tanaka S."/>
            <person name="Hara Y."/>
            <person name="Koshikawa S."/>
            <person name="Sagara H."/>
            <person name="Miura T."/>
            <person name="Yokobori S."/>
            <person name="Miyagawa K."/>
            <person name="Suzuki Y."/>
            <person name="Kubo T."/>
            <person name="Oyama M."/>
            <person name="Kohara Y."/>
            <person name="Fujiyama A."/>
            <person name="Arakawa K."/>
            <person name="Katayama T."/>
            <person name="Toyoda A."/>
            <person name="Kunieda T."/>
        </authorList>
    </citation>
    <scope>NUCLEOTIDE SEQUENCE [LARGE SCALE GENOMIC DNA]</scope>
    <source>
        <strain evidence="2 3">YOKOZUNA-1</strain>
    </source>
</reference>
<evidence type="ECO:0000313" key="3">
    <source>
        <dbReference type="Proteomes" id="UP000186922"/>
    </source>
</evidence>